<dbReference type="VEuPathDB" id="VectorBase:GPAI017899"/>
<dbReference type="Proteomes" id="UP000092445">
    <property type="component" value="Unassembled WGS sequence"/>
</dbReference>
<dbReference type="EnsemblMetazoa" id="GPAI017899-RA">
    <property type="protein sequence ID" value="GPAI017899-PA"/>
    <property type="gene ID" value="GPAI017899"/>
</dbReference>
<reference evidence="2" key="1">
    <citation type="submission" date="2014-03" db="EMBL/GenBank/DDBJ databases">
        <authorList>
            <person name="Aksoy S."/>
            <person name="Warren W."/>
            <person name="Wilson R.K."/>
        </authorList>
    </citation>
    <scope>NUCLEOTIDE SEQUENCE [LARGE SCALE GENOMIC DNA]</scope>
    <source>
        <strain evidence="2">IAEA</strain>
    </source>
</reference>
<sequence>MENKVEPVWSTEHDMAYPIKNDVNLLLLQIVENNLILLDRNFYRSIDFKDDYEFQQNHIKNFLYKYPHLIKELQQYRSEIIFIENSFIIAIAGIERKIKVPLNKL</sequence>
<name>A0A1A9ZKY6_GLOPL</name>
<keyword evidence="2" id="KW-1185">Reference proteome</keyword>
<accession>A0A1A9ZKY6</accession>
<proteinExistence type="predicted"/>
<evidence type="ECO:0000313" key="1">
    <source>
        <dbReference type="EnsemblMetazoa" id="GPAI017899-PA"/>
    </source>
</evidence>
<protein>
    <submittedName>
        <fullName evidence="1">Uncharacterized protein</fullName>
    </submittedName>
</protein>
<organism evidence="1 2">
    <name type="scientific">Glossina pallidipes</name>
    <name type="common">Tsetse fly</name>
    <dbReference type="NCBI Taxonomy" id="7398"/>
    <lineage>
        <taxon>Eukaryota</taxon>
        <taxon>Metazoa</taxon>
        <taxon>Ecdysozoa</taxon>
        <taxon>Arthropoda</taxon>
        <taxon>Hexapoda</taxon>
        <taxon>Insecta</taxon>
        <taxon>Pterygota</taxon>
        <taxon>Neoptera</taxon>
        <taxon>Endopterygota</taxon>
        <taxon>Diptera</taxon>
        <taxon>Brachycera</taxon>
        <taxon>Muscomorpha</taxon>
        <taxon>Hippoboscoidea</taxon>
        <taxon>Glossinidae</taxon>
        <taxon>Glossina</taxon>
    </lineage>
</organism>
<dbReference type="AlphaFoldDB" id="A0A1A9ZKY6"/>
<evidence type="ECO:0000313" key="2">
    <source>
        <dbReference type="Proteomes" id="UP000092445"/>
    </source>
</evidence>
<reference evidence="1" key="2">
    <citation type="submission" date="2020-05" db="UniProtKB">
        <authorList>
            <consortium name="EnsemblMetazoa"/>
        </authorList>
    </citation>
    <scope>IDENTIFICATION</scope>
    <source>
        <strain evidence="1">IAEA</strain>
    </source>
</reference>